<organism evidence="1 2">
    <name type="scientific">Brassica rapa subsp. trilocularis</name>
    <dbReference type="NCBI Taxonomy" id="1813537"/>
    <lineage>
        <taxon>Eukaryota</taxon>
        <taxon>Viridiplantae</taxon>
        <taxon>Streptophyta</taxon>
        <taxon>Embryophyta</taxon>
        <taxon>Tracheophyta</taxon>
        <taxon>Spermatophyta</taxon>
        <taxon>Magnoliopsida</taxon>
        <taxon>eudicotyledons</taxon>
        <taxon>Gunneridae</taxon>
        <taxon>Pentapetalae</taxon>
        <taxon>rosids</taxon>
        <taxon>malvids</taxon>
        <taxon>Brassicales</taxon>
        <taxon>Brassicaceae</taxon>
        <taxon>Brassiceae</taxon>
        <taxon>Brassica</taxon>
    </lineage>
</organism>
<proteinExistence type="predicted"/>
<evidence type="ECO:0000313" key="1">
    <source>
        <dbReference type="EMBL" id="KAG5389669.1"/>
    </source>
</evidence>
<name>A0ABQ7LW93_BRACM</name>
<dbReference type="EMBL" id="JADBGQ010000007">
    <property type="protein sequence ID" value="KAG5389669.1"/>
    <property type="molecule type" value="Genomic_DNA"/>
</dbReference>
<dbReference type="Proteomes" id="UP000823674">
    <property type="component" value="Chromosome A08"/>
</dbReference>
<protein>
    <submittedName>
        <fullName evidence="1">Uncharacterized protein</fullName>
    </submittedName>
</protein>
<sequence>LTNIPQIQNKYSIAEEKALTTGGIVTFNLYYPVVETERERSNIMRPFPAPIDKLKPIYSVSRSHGKVVRTIIPKKLENVNNSERETMKKTEETVDPVVAFSKPPPFTPFVGPLLVYSLLQSWFSGDEDG</sequence>
<reference evidence="1 2" key="1">
    <citation type="submission" date="2021-03" db="EMBL/GenBank/DDBJ databases">
        <authorList>
            <person name="King G.J."/>
            <person name="Bancroft I."/>
            <person name="Baten A."/>
            <person name="Bloomfield J."/>
            <person name="Borpatragohain P."/>
            <person name="He Z."/>
            <person name="Irish N."/>
            <person name="Irwin J."/>
            <person name="Liu K."/>
            <person name="Mauleon R.P."/>
            <person name="Moore J."/>
            <person name="Morris R."/>
            <person name="Ostergaard L."/>
            <person name="Wang B."/>
            <person name="Wells R."/>
        </authorList>
    </citation>
    <scope>NUCLEOTIDE SEQUENCE [LARGE SCALE GENOMIC DNA]</scope>
    <source>
        <strain evidence="1">R-o-18</strain>
        <tissue evidence="1">Leaf</tissue>
    </source>
</reference>
<evidence type="ECO:0000313" key="2">
    <source>
        <dbReference type="Proteomes" id="UP000823674"/>
    </source>
</evidence>
<accession>A0ABQ7LW93</accession>
<keyword evidence="2" id="KW-1185">Reference proteome</keyword>
<comment type="caution">
    <text evidence="1">The sequence shown here is derived from an EMBL/GenBank/DDBJ whole genome shotgun (WGS) entry which is preliminary data.</text>
</comment>
<feature type="non-terminal residue" evidence="1">
    <location>
        <position position="1"/>
    </location>
</feature>
<gene>
    <name evidence="1" type="primary">A08g508290.1_BraROA</name>
    <name evidence="1" type="ORF">IGI04_031210</name>
</gene>